<dbReference type="InterPro" id="IPR007404">
    <property type="entry name" value="YdjM-like"/>
</dbReference>
<name>A0A4P8WG32_9EURY</name>
<dbReference type="GeneID" id="40265212"/>
<protein>
    <submittedName>
        <fullName evidence="2">Metal-dependent hydrolase</fullName>
    </submittedName>
</protein>
<keyword evidence="2" id="KW-0378">Hydrolase</keyword>
<feature type="transmembrane region" description="Helical" evidence="1">
    <location>
        <begin position="93"/>
        <end position="118"/>
    </location>
</feature>
<evidence type="ECO:0000256" key="1">
    <source>
        <dbReference type="SAM" id="Phobius"/>
    </source>
</evidence>
<proteinExistence type="predicted"/>
<dbReference type="EMBL" id="CP040330">
    <property type="protein sequence ID" value="QCS42308.1"/>
    <property type="molecule type" value="Genomic_DNA"/>
</dbReference>
<dbReference type="AlphaFoldDB" id="A0A4P8WG32"/>
<dbReference type="OrthoDB" id="252570at2157"/>
<evidence type="ECO:0000313" key="2">
    <source>
        <dbReference type="EMBL" id="QCS42308.1"/>
    </source>
</evidence>
<dbReference type="KEGG" id="nvr:FEJ81_08025"/>
<accession>A0A4P8WG32</accession>
<dbReference type="Pfam" id="PF04307">
    <property type="entry name" value="YdjM"/>
    <property type="match status" value="1"/>
</dbReference>
<feature type="transmembrane region" description="Helical" evidence="1">
    <location>
        <begin position="55"/>
        <end position="73"/>
    </location>
</feature>
<reference evidence="3" key="1">
    <citation type="submission" date="2019-05" db="EMBL/GenBank/DDBJ databases">
        <title>Genome sequence and methylation pattern of the halophilic Archaeon Natrinema versiforme BOL5-4.</title>
        <authorList>
            <person name="DasSarma P."/>
            <person name="Anton B.P."/>
            <person name="DasSarma S.L."/>
            <person name="Martinez F.L."/>
            <person name="Guzman D."/>
            <person name="Roberts R.J."/>
            <person name="DasSarma S."/>
        </authorList>
    </citation>
    <scope>NUCLEOTIDE SEQUENCE [LARGE SCALE GENOMIC DNA]</scope>
    <source>
        <strain evidence="3">BOL5-4</strain>
    </source>
</reference>
<dbReference type="RefSeq" id="WP_138244800.1">
    <property type="nucleotide sequence ID" value="NZ_CP040330.1"/>
</dbReference>
<evidence type="ECO:0000313" key="3">
    <source>
        <dbReference type="Proteomes" id="UP000302218"/>
    </source>
</evidence>
<keyword evidence="1" id="KW-0812">Transmembrane</keyword>
<sequence length="214" mass="23374">MPSTVVHVAFAGLLGVALLGDEFDTRAILVVMGCAALLDFDTVIGIAIPGTHRAALHNVWIVLVPAALLLWDGTVRERSIVDERWGIYGRRVAWTGVAAVLFAHILFDAFFNGVNLFWPLHDRFYDLSGSLLVTDQRGLVQTFVELDAGALAESTARGTTENTHYRTGFDPTRGEPATAVERIFPIAATGERFVLTLAGFTAVVVRIVEERRPN</sequence>
<dbReference type="Proteomes" id="UP000302218">
    <property type="component" value="Chromosome"/>
</dbReference>
<feature type="transmembrane region" description="Helical" evidence="1">
    <location>
        <begin position="29"/>
        <end position="48"/>
    </location>
</feature>
<keyword evidence="1" id="KW-0472">Membrane</keyword>
<dbReference type="GO" id="GO:0016787">
    <property type="term" value="F:hydrolase activity"/>
    <property type="evidence" value="ECO:0007669"/>
    <property type="project" value="UniProtKB-KW"/>
</dbReference>
<organism evidence="2 3">
    <name type="scientific">Natrinema versiforme</name>
    <dbReference type="NCBI Taxonomy" id="88724"/>
    <lineage>
        <taxon>Archaea</taxon>
        <taxon>Methanobacteriati</taxon>
        <taxon>Methanobacteriota</taxon>
        <taxon>Stenosarchaea group</taxon>
        <taxon>Halobacteria</taxon>
        <taxon>Halobacteriales</taxon>
        <taxon>Natrialbaceae</taxon>
        <taxon>Natrinema</taxon>
    </lineage>
</organism>
<gene>
    <name evidence="2" type="ORF">FEJ81_08025</name>
</gene>
<keyword evidence="1" id="KW-1133">Transmembrane helix</keyword>